<comment type="pathway">
    <text evidence="3">Secondary metabolite biosynthesis; terpenoid biosynthesis.</text>
</comment>
<dbReference type="SUPFAM" id="SSF48264">
    <property type="entry name" value="Cytochrome P450"/>
    <property type="match status" value="1"/>
</dbReference>
<dbReference type="PANTHER" id="PTHR24305:SF166">
    <property type="entry name" value="CYTOCHROME P450 12A4, MITOCHONDRIAL-RELATED"/>
    <property type="match status" value="1"/>
</dbReference>
<evidence type="ECO:0000256" key="3">
    <source>
        <dbReference type="ARBA" id="ARBA00004721"/>
    </source>
</evidence>
<keyword evidence="16" id="KW-1185">Reference proteome</keyword>
<reference evidence="15 16" key="1">
    <citation type="submission" date="2016-06" db="EMBL/GenBank/DDBJ databases">
        <title>Comparative genomics of the ectomycorrhizal sister species Rhizopogon vinicolor and Rhizopogon vesiculosus (Basidiomycota: Boletales) reveals a divergence of the mating type B locus.</title>
        <authorList>
            <consortium name="DOE Joint Genome Institute"/>
            <person name="Mujic A.B."/>
            <person name="Kuo A."/>
            <person name="Tritt A."/>
            <person name="Lipzen A."/>
            <person name="Chen C."/>
            <person name="Johnson J."/>
            <person name="Sharma A."/>
            <person name="Barry K."/>
            <person name="Grigoriev I.V."/>
            <person name="Spatafora J.W."/>
        </authorList>
    </citation>
    <scope>NUCLEOTIDE SEQUENCE [LARGE SCALE GENOMIC DNA]</scope>
    <source>
        <strain evidence="15 16">AM-OR11-026</strain>
    </source>
</reference>
<evidence type="ECO:0000256" key="8">
    <source>
        <dbReference type="ARBA" id="ARBA00022989"/>
    </source>
</evidence>
<keyword evidence="6" id="KW-0812">Transmembrane</keyword>
<keyword evidence="9 14" id="KW-0560">Oxidoreductase</keyword>
<dbReference type="InterPro" id="IPR001128">
    <property type="entry name" value="Cyt_P450"/>
</dbReference>
<dbReference type="CDD" id="cd00302">
    <property type="entry name" value="cytochrome_P450"/>
    <property type="match status" value="1"/>
</dbReference>
<feature type="binding site" description="axial binding residue" evidence="13">
    <location>
        <position position="416"/>
    </location>
    <ligand>
        <name>heme</name>
        <dbReference type="ChEBI" id="CHEBI:30413"/>
    </ligand>
    <ligandPart>
        <name>Fe</name>
        <dbReference type="ChEBI" id="CHEBI:18248"/>
    </ligandPart>
</feature>
<gene>
    <name evidence="15" type="ORF">K503DRAFT_346949</name>
</gene>
<dbReference type="EMBL" id="KV448156">
    <property type="protein sequence ID" value="OAX42482.1"/>
    <property type="molecule type" value="Genomic_DNA"/>
</dbReference>
<organism evidence="15 16">
    <name type="scientific">Rhizopogon vinicolor AM-OR11-026</name>
    <dbReference type="NCBI Taxonomy" id="1314800"/>
    <lineage>
        <taxon>Eukaryota</taxon>
        <taxon>Fungi</taxon>
        <taxon>Dikarya</taxon>
        <taxon>Basidiomycota</taxon>
        <taxon>Agaricomycotina</taxon>
        <taxon>Agaricomycetes</taxon>
        <taxon>Agaricomycetidae</taxon>
        <taxon>Boletales</taxon>
        <taxon>Suillineae</taxon>
        <taxon>Rhizopogonaceae</taxon>
        <taxon>Rhizopogon</taxon>
    </lineage>
</organism>
<evidence type="ECO:0000256" key="7">
    <source>
        <dbReference type="ARBA" id="ARBA00022723"/>
    </source>
</evidence>
<keyword evidence="12" id="KW-0472">Membrane</keyword>
<dbReference type="GO" id="GO:0004497">
    <property type="term" value="F:monooxygenase activity"/>
    <property type="evidence" value="ECO:0007669"/>
    <property type="project" value="UniProtKB-KW"/>
</dbReference>
<evidence type="ECO:0000256" key="5">
    <source>
        <dbReference type="ARBA" id="ARBA00022617"/>
    </source>
</evidence>
<name>A0A1B7NC71_9AGAM</name>
<proteinExistence type="inferred from homology"/>
<dbReference type="InterPro" id="IPR017972">
    <property type="entry name" value="Cyt_P450_CS"/>
</dbReference>
<dbReference type="Pfam" id="PF00067">
    <property type="entry name" value="p450"/>
    <property type="match status" value="1"/>
</dbReference>
<evidence type="ECO:0000256" key="9">
    <source>
        <dbReference type="ARBA" id="ARBA00023002"/>
    </source>
</evidence>
<protein>
    <submittedName>
        <fullName evidence="15">Cytochrome P450</fullName>
    </submittedName>
</protein>
<accession>A0A1B7NC71</accession>
<dbReference type="InterPro" id="IPR002401">
    <property type="entry name" value="Cyt_P450_E_grp-I"/>
</dbReference>
<dbReference type="PRINTS" id="PR00385">
    <property type="entry name" value="P450"/>
</dbReference>
<evidence type="ECO:0000256" key="13">
    <source>
        <dbReference type="PIRSR" id="PIRSR602401-1"/>
    </source>
</evidence>
<dbReference type="GO" id="GO:0016705">
    <property type="term" value="F:oxidoreductase activity, acting on paired donors, with incorporation or reduction of molecular oxygen"/>
    <property type="evidence" value="ECO:0007669"/>
    <property type="project" value="InterPro"/>
</dbReference>
<evidence type="ECO:0000313" key="15">
    <source>
        <dbReference type="EMBL" id="OAX42482.1"/>
    </source>
</evidence>
<comment type="cofactor">
    <cofactor evidence="1 13">
        <name>heme</name>
        <dbReference type="ChEBI" id="CHEBI:30413"/>
    </cofactor>
</comment>
<keyword evidence="8" id="KW-1133">Transmembrane helix</keyword>
<dbReference type="PANTHER" id="PTHR24305">
    <property type="entry name" value="CYTOCHROME P450"/>
    <property type="match status" value="1"/>
</dbReference>
<keyword evidence="10 13" id="KW-0408">Iron</keyword>
<evidence type="ECO:0000256" key="6">
    <source>
        <dbReference type="ARBA" id="ARBA00022692"/>
    </source>
</evidence>
<evidence type="ECO:0000256" key="12">
    <source>
        <dbReference type="ARBA" id="ARBA00023136"/>
    </source>
</evidence>
<dbReference type="PROSITE" id="PS00086">
    <property type="entry name" value="CYTOCHROME_P450"/>
    <property type="match status" value="1"/>
</dbReference>
<dbReference type="GO" id="GO:0005506">
    <property type="term" value="F:iron ion binding"/>
    <property type="evidence" value="ECO:0007669"/>
    <property type="project" value="InterPro"/>
</dbReference>
<dbReference type="GO" id="GO:0016020">
    <property type="term" value="C:membrane"/>
    <property type="evidence" value="ECO:0007669"/>
    <property type="project" value="UniProtKB-SubCell"/>
</dbReference>
<keyword evidence="5 13" id="KW-0349">Heme</keyword>
<evidence type="ECO:0000256" key="2">
    <source>
        <dbReference type="ARBA" id="ARBA00004370"/>
    </source>
</evidence>
<dbReference type="Proteomes" id="UP000092154">
    <property type="component" value="Unassembled WGS sequence"/>
</dbReference>
<evidence type="ECO:0000256" key="4">
    <source>
        <dbReference type="ARBA" id="ARBA00010617"/>
    </source>
</evidence>
<dbReference type="PRINTS" id="PR00463">
    <property type="entry name" value="EP450I"/>
</dbReference>
<dbReference type="Gene3D" id="1.10.630.10">
    <property type="entry name" value="Cytochrome P450"/>
    <property type="match status" value="1"/>
</dbReference>
<dbReference type="InterPro" id="IPR050121">
    <property type="entry name" value="Cytochrome_P450_monoxygenase"/>
</dbReference>
<evidence type="ECO:0000256" key="10">
    <source>
        <dbReference type="ARBA" id="ARBA00023004"/>
    </source>
</evidence>
<dbReference type="AlphaFoldDB" id="A0A1B7NC71"/>
<keyword evidence="7 13" id="KW-0479">Metal-binding</keyword>
<evidence type="ECO:0000313" key="16">
    <source>
        <dbReference type="Proteomes" id="UP000092154"/>
    </source>
</evidence>
<comment type="similarity">
    <text evidence="4 14">Belongs to the cytochrome P450 family.</text>
</comment>
<dbReference type="OrthoDB" id="1470350at2759"/>
<sequence>MDFSWTTATAALLAALAVSKVLQFVSGLKAVDYLPGLRVPFQPLSLPGMLLPEMSWNPGVIFTWTWRRGTRNIYRRFGNDTVSVVPFIYGTPTLYTQSMEITRQVVSVGEKTGVFGKAEEMSRIIRYKLVWNTTQKVYADMIVSEGWVGNATTDVPCVQQLISKMPIQQCFGIISRTTLFATAAPKWAWKLPLPWVRRTRQAYDTMRAFMNSQVQERRETINSSPGDNTAKDIFSLFVRASEDEGGKLGFSDEELIGNVFALLFAGHETTAHTLAATLGFLSLNPSIQEETVAQVREVTKGRENGEIIFEDYSRLDKVLAAFYEGVRMFPSGVYLIREAKQDTVLNLSGAGEEPNILPVKKGTHVITDMIGVHYHTQYFSDPEEFKPARWYTDRTSDGDLADAEEHTAFSVGPRACPGKKFAATEAVCLLALLLRDWKVVPLLSVNVSTGEKETTQEWRARVMHPVMGITMGVRDIPLTFVRRI</sequence>
<evidence type="ECO:0000256" key="1">
    <source>
        <dbReference type="ARBA" id="ARBA00001971"/>
    </source>
</evidence>
<dbReference type="InterPro" id="IPR036396">
    <property type="entry name" value="Cyt_P450_sf"/>
</dbReference>
<evidence type="ECO:0000256" key="14">
    <source>
        <dbReference type="RuleBase" id="RU000461"/>
    </source>
</evidence>
<dbReference type="STRING" id="1314800.A0A1B7NC71"/>
<keyword evidence="11 14" id="KW-0503">Monooxygenase</keyword>
<dbReference type="InParanoid" id="A0A1B7NC71"/>
<evidence type="ECO:0000256" key="11">
    <source>
        <dbReference type="ARBA" id="ARBA00023033"/>
    </source>
</evidence>
<dbReference type="GO" id="GO:0020037">
    <property type="term" value="F:heme binding"/>
    <property type="evidence" value="ECO:0007669"/>
    <property type="project" value="InterPro"/>
</dbReference>
<comment type="subcellular location">
    <subcellularLocation>
        <location evidence="2">Membrane</location>
    </subcellularLocation>
</comment>